<dbReference type="AlphaFoldDB" id="A0A8S2RVS3"/>
<reference evidence="2" key="1">
    <citation type="submission" date="2021-02" db="EMBL/GenBank/DDBJ databases">
        <authorList>
            <person name="Nowell W R."/>
        </authorList>
    </citation>
    <scope>NUCLEOTIDE SEQUENCE</scope>
</reference>
<feature type="non-terminal residue" evidence="2">
    <location>
        <position position="64"/>
    </location>
</feature>
<comment type="caution">
    <text evidence="2">The sequence shown here is derived from an EMBL/GenBank/DDBJ whole genome shotgun (WGS) entry which is preliminary data.</text>
</comment>
<sequence length="64" mass="7244">ILRCPWLVGTVPETPIDIHSMFDSENYEQMQIEIAAANHAQRRADADDDAHIDLLTPDKSRIAQ</sequence>
<feature type="non-terminal residue" evidence="2">
    <location>
        <position position="1"/>
    </location>
</feature>
<name>A0A8S2RVS3_9BILA</name>
<evidence type="ECO:0000313" key="1">
    <source>
        <dbReference type="EMBL" id="CAF4187023.1"/>
    </source>
</evidence>
<gene>
    <name evidence="1" type="ORF">BYL167_LOCUS23070</name>
    <name evidence="2" type="ORF">BYL167_LOCUS23137</name>
    <name evidence="3" type="ORF">GIL414_LOCUS26265</name>
</gene>
<evidence type="ECO:0000313" key="2">
    <source>
        <dbReference type="EMBL" id="CAF4188552.1"/>
    </source>
</evidence>
<dbReference type="EMBL" id="CAJOBH010015623">
    <property type="protein sequence ID" value="CAF4188552.1"/>
    <property type="molecule type" value="Genomic_DNA"/>
</dbReference>
<evidence type="ECO:0000313" key="4">
    <source>
        <dbReference type="Proteomes" id="UP000681967"/>
    </source>
</evidence>
<dbReference type="EMBL" id="CAJOBH010015387">
    <property type="protein sequence ID" value="CAF4187023.1"/>
    <property type="molecule type" value="Genomic_DNA"/>
</dbReference>
<evidence type="ECO:0000313" key="3">
    <source>
        <dbReference type="EMBL" id="CAF4310773.1"/>
    </source>
</evidence>
<accession>A0A8S2RVS3</accession>
<protein>
    <submittedName>
        <fullName evidence="2">Uncharacterized protein</fullName>
    </submittedName>
</protein>
<dbReference type="EMBL" id="CAJOBJ010037988">
    <property type="protein sequence ID" value="CAF4310773.1"/>
    <property type="molecule type" value="Genomic_DNA"/>
</dbReference>
<dbReference type="Proteomes" id="UP000681967">
    <property type="component" value="Unassembled WGS sequence"/>
</dbReference>
<proteinExistence type="predicted"/>
<organism evidence="2 4">
    <name type="scientific">Rotaria magnacalcarata</name>
    <dbReference type="NCBI Taxonomy" id="392030"/>
    <lineage>
        <taxon>Eukaryota</taxon>
        <taxon>Metazoa</taxon>
        <taxon>Spiralia</taxon>
        <taxon>Gnathifera</taxon>
        <taxon>Rotifera</taxon>
        <taxon>Eurotatoria</taxon>
        <taxon>Bdelloidea</taxon>
        <taxon>Philodinida</taxon>
        <taxon>Philodinidae</taxon>
        <taxon>Rotaria</taxon>
    </lineage>
</organism>
<dbReference type="Proteomes" id="UP000681720">
    <property type="component" value="Unassembled WGS sequence"/>
</dbReference>